<sequence>MGMWEITNLPKDANTIDTWWVLKIKTDANLIPMKFKARLVAQGFTQHKGIDYMEVFTLPLNGIKIPGKVLKVVKGLYSLKQSGHEWNIELDSHLQMIGFHCMPSTPCLYSRGTDDRITIITAYIDDMLIMLPSCSKVNHTKQEIMDKWEMKDNGKIKEFLGIKITCDRRQRRISLDLTAYVKAMVNKWLEGTNEKSWIPMLSVANMARGKKCNPQQARKCQELVSQLFAWKAAIHKVKYLNQTSGYQLYLGGRLDKHADKPVTTYTNANWALDPTNGWRSTSGVIMYIYRCPVSWKSHVQKCVVLSAVKAEFFTASEAVQEVLFFSYLLQDLEITDVQPMLYTDSQGCIQDWRYHQGRELKMHWHLKRDAQVTAKTPRDRMHA</sequence>
<gene>
    <name evidence="2" type="ORF">UHOR_14720</name>
</gene>
<dbReference type="HOGENOM" id="CLU_001650_21_5_1"/>
<proteinExistence type="predicted"/>
<dbReference type="PANTHER" id="PTHR11439:SF440">
    <property type="entry name" value="INTEGRASE CATALYTIC DOMAIN-CONTAINING PROTEIN"/>
    <property type="match status" value="1"/>
</dbReference>
<dbReference type="AlphaFoldDB" id="I2FVN9"/>
<dbReference type="eggNOG" id="KOG0017">
    <property type="taxonomic scope" value="Eukaryota"/>
</dbReference>
<comment type="caution">
    <text evidence="2">The sequence shown here is derived from an EMBL/GenBank/DDBJ whole genome shotgun (WGS) entry which is preliminary data.</text>
</comment>
<evidence type="ECO:0000313" key="3">
    <source>
        <dbReference type="Proteomes" id="UP000006174"/>
    </source>
</evidence>
<accession>I2FVN9</accession>
<reference evidence="2 3" key="1">
    <citation type="journal article" date="2012" name="Plant Cell">
        <title>Genome comparison of barley and maize smut fungi reveals targeted loss of RNA silencing components and species-specific presence of transposable elements.</title>
        <authorList>
            <person name="Laurie J.D."/>
            <person name="Ali S."/>
            <person name="Linning R."/>
            <person name="Mannhaupt G."/>
            <person name="Wong P."/>
            <person name="Gueldener U."/>
            <person name="Muensterkoetter M."/>
            <person name="Moore R."/>
            <person name="Kahmann R."/>
            <person name="Bakkeren G."/>
            <person name="Schirawski J."/>
        </authorList>
    </citation>
    <scope>NUCLEOTIDE SEQUENCE [LARGE SCALE GENOMIC DNA]</scope>
    <source>
        <strain evidence="3">Uh4875-4</strain>
    </source>
</reference>
<dbReference type="Pfam" id="PF07727">
    <property type="entry name" value="RVT_2"/>
    <property type="match status" value="2"/>
</dbReference>
<dbReference type="STRING" id="1128400.I2FVN9"/>
<dbReference type="CDD" id="cd09272">
    <property type="entry name" value="RNase_HI_RT_Ty1"/>
    <property type="match status" value="1"/>
</dbReference>
<evidence type="ECO:0000313" key="2">
    <source>
        <dbReference type="EMBL" id="CCF50982.1"/>
    </source>
</evidence>
<dbReference type="InterPro" id="IPR013103">
    <property type="entry name" value="RVT_2"/>
</dbReference>
<feature type="domain" description="Reverse transcriptase Ty1/copia-type" evidence="1">
    <location>
        <begin position="66"/>
        <end position="201"/>
    </location>
</feature>
<dbReference type="EMBL" id="CAGI01000160">
    <property type="protein sequence ID" value="CCF50982.1"/>
    <property type="molecule type" value="Genomic_DNA"/>
</dbReference>
<name>I2FVN9_USTHO</name>
<dbReference type="PANTHER" id="PTHR11439">
    <property type="entry name" value="GAG-POL-RELATED RETROTRANSPOSON"/>
    <property type="match status" value="1"/>
</dbReference>
<evidence type="ECO:0000259" key="1">
    <source>
        <dbReference type="Pfam" id="PF07727"/>
    </source>
</evidence>
<protein>
    <recommendedName>
        <fullName evidence="1">Reverse transcriptase Ty1/copia-type domain-containing protein</fullName>
    </recommendedName>
</protein>
<organism evidence="2 3">
    <name type="scientific">Ustilago hordei</name>
    <name type="common">Barley covered smut fungus</name>
    <dbReference type="NCBI Taxonomy" id="120017"/>
    <lineage>
        <taxon>Eukaryota</taxon>
        <taxon>Fungi</taxon>
        <taxon>Dikarya</taxon>
        <taxon>Basidiomycota</taxon>
        <taxon>Ustilaginomycotina</taxon>
        <taxon>Ustilaginomycetes</taxon>
        <taxon>Ustilaginales</taxon>
        <taxon>Ustilaginaceae</taxon>
        <taxon>Ustilago</taxon>
    </lineage>
</organism>
<dbReference type="OrthoDB" id="3344688at2759"/>
<feature type="domain" description="Reverse transcriptase Ty1/copia-type" evidence="1">
    <location>
        <begin position="3"/>
        <end position="57"/>
    </location>
</feature>
<keyword evidence="3" id="KW-1185">Reference proteome</keyword>
<dbReference type="Proteomes" id="UP000006174">
    <property type="component" value="Unassembled WGS sequence"/>
</dbReference>